<protein>
    <submittedName>
        <fullName evidence="1">31866_t:CDS:1</fullName>
    </submittedName>
</protein>
<dbReference type="Proteomes" id="UP000789901">
    <property type="component" value="Unassembled WGS sequence"/>
</dbReference>
<accession>A0ABM8W657</accession>
<comment type="caution">
    <text evidence="1">The sequence shown here is derived from an EMBL/GenBank/DDBJ whole genome shotgun (WGS) entry which is preliminary data.</text>
</comment>
<sequence>MTELSIGWKKIFLKIFKHDLESTLETLIELRRVRFFSNIIQHAIGSLTDLELKKELQEVEELQEDQGVQESKKKGQDNLIFHVLSSQIPQRFSFPPSEQDAYVEPVLEHVEKLLFRFIVKHEQYIPYKTVENFISKCSLPKQTDANLLCILNFMIQNISVHTGSISNIVLWTIFIPPSEQDAYVEPVLEHVEKSLFRFIVKHEQYIPYKLWRTLFQNRKHEEEEECNVKRKYLSNIEYGEFTDFALYLVNKLEKNEEQIGQIARMAVAKNDILIDIWGSLITQKDENAKIKKFVALINFQFDMVASKNQR</sequence>
<proteinExistence type="predicted"/>
<name>A0ABM8W657_GIGMA</name>
<dbReference type="EMBL" id="CAJVQB010001431">
    <property type="protein sequence ID" value="CAG8535361.1"/>
    <property type="molecule type" value="Genomic_DNA"/>
</dbReference>
<organism evidence="1 2">
    <name type="scientific">Gigaspora margarita</name>
    <dbReference type="NCBI Taxonomy" id="4874"/>
    <lineage>
        <taxon>Eukaryota</taxon>
        <taxon>Fungi</taxon>
        <taxon>Fungi incertae sedis</taxon>
        <taxon>Mucoromycota</taxon>
        <taxon>Glomeromycotina</taxon>
        <taxon>Glomeromycetes</taxon>
        <taxon>Diversisporales</taxon>
        <taxon>Gigasporaceae</taxon>
        <taxon>Gigaspora</taxon>
    </lineage>
</organism>
<reference evidence="1 2" key="1">
    <citation type="submission" date="2021-06" db="EMBL/GenBank/DDBJ databases">
        <authorList>
            <person name="Kallberg Y."/>
            <person name="Tangrot J."/>
            <person name="Rosling A."/>
        </authorList>
    </citation>
    <scope>NUCLEOTIDE SEQUENCE [LARGE SCALE GENOMIC DNA]</scope>
    <source>
        <strain evidence="1 2">120-4 pot B 10/14</strain>
    </source>
</reference>
<evidence type="ECO:0000313" key="1">
    <source>
        <dbReference type="EMBL" id="CAG8535361.1"/>
    </source>
</evidence>
<evidence type="ECO:0000313" key="2">
    <source>
        <dbReference type="Proteomes" id="UP000789901"/>
    </source>
</evidence>
<gene>
    <name evidence="1" type="ORF">GMARGA_LOCUS3822</name>
</gene>
<keyword evidence="2" id="KW-1185">Reference proteome</keyword>